<dbReference type="GO" id="GO:0005829">
    <property type="term" value="C:cytosol"/>
    <property type="evidence" value="ECO:0007669"/>
    <property type="project" value="TreeGrafter"/>
</dbReference>
<dbReference type="Pfam" id="PF02036">
    <property type="entry name" value="SCP2"/>
    <property type="match status" value="1"/>
</dbReference>
<evidence type="ECO:0000313" key="4">
    <source>
        <dbReference type="Proteomes" id="UP000243876"/>
    </source>
</evidence>
<proteinExistence type="predicted"/>
<dbReference type="OrthoDB" id="10265837at2759"/>
<reference evidence="4" key="1">
    <citation type="submission" date="2015-02" db="EMBL/GenBank/DDBJ databases">
        <authorList>
            <person name="Gon?alves P."/>
        </authorList>
    </citation>
    <scope>NUCLEOTIDE SEQUENCE [LARGE SCALE GENOMIC DNA]</scope>
</reference>
<dbReference type="EMBL" id="CENE01000011">
    <property type="protein sequence ID" value="CEQ41142.1"/>
    <property type="molecule type" value="Genomic_DNA"/>
</dbReference>
<evidence type="ECO:0000256" key="1">
    <source>
        <dbReference type="SAM" id="MobiDB-lite"/>
    </source>
</evidence>
<dbReference type="InterPro" id="IPR003033">
    <property type="entry name" value="SCP2_sterol-bd_dom"/>
</dbReference>
<dbReference type="Proteomes" id="UP000243876">
    <property type="component" value="Unassembled WGS sequence"/>
</dbReference>
<feature type="non-terminal residue" evidence="3">
    <location>
        <position position="1"/>
    </location>
</feature>
<feature type="region of interest" description="Disordered" evidence="1">
    <location>
        <begin position="181"/>
        <end position="221"/>
    </location>
</feature>
<dbReference type="AlphaFoldDB" id="A0A0D6EME1"/>
<dbReference type="PANTHER" id="PTHR10094:SF25">
    <property type="entry name" value="SCP2 STEROL-BINDING DOMAIN-CONTAINING PROTEIN 1"/>
    <property type="match status" value="1"/>
</dbReference>
<gene>
    <name evidence="3" type="primary">SPOSA6832_02821</name>
</gene>
<accession>A0A0D6EME1</accession>
<dbReference type="PANTHER" id="PTHR10094">
    <property type="entry name" value="STEROL CARRIER PROTEIN 2 SCP-2 FAMILY PROTEIN"/>
    <property type="match status" value="1"/>
</dbReference>
<dbReference type="InterPro" id="IPR036527">
    <property type="entry name" value="SCP2_sterol-bd_dom_sf"/>
</dbReference>
<feature type="compositionally biased region" description="Basic and acidic residues" evidence="1">
    <location>
        <begin position="188"/>
        <end position="205"/>
    </location>
</feature>
<protein>
    <submittedName>
        <fullName evidence="3">SPOSA6832_02821-mRNA-1:cds</fullName>
    </submittedName>
</protein>
<organism evidence="3 4">
    <name type="scientific">Sporidiobolus salmonicolor</name>
    <name type="common">Yeast-like fungus</name>
    <name type="synonym">Sporobolomyces salmonicolor</name>
    <dbReference type="NCBI Taxonomy" id="5005"/>
    <lineage>
        <taxon>Eukaryota</taxon>
        <taxon>Fungi</taxon>
        <taxon>Dikarya</taxon>
        <taxon>Basidiomycota</taxon>
        <taxon>Pucciniomycotina</taxon>
        <taxon>Microbotryomycetes</taxon>
        <taxon>Sporidiobolales</taxon>
        <taxon>Sporidiobolaceae</taxon>
        <taxon>Sporobolomyces</taxon>
    </lineage>
</organism>
<evidence type="ECO:0000259" key="2">
    <source>
        <dbReference type="Pfam" id="PF02036"/>
    </source>
</evidence>
<dbReference type="Gene3D" id="3.30.1050.10">
    <property type="entry name" value="SCP2 sterol-binding domain"/>
    <property type="match status" value="1"/>
</dbReference>
<name>A0A0D6EME1_SPOSA</name>
<sequence length="221" mass="24324">MSTAQQQQDLSDRLVKAALNDPAIYAKGFDSSRVFALISVLLNSPSSPRKRLVRSMKTVYLFHVSRTARDSGGDGDDEAVWWVDMKKKGIVRKLAKGEKAPLKPDVVIRLADRDLVGLATGTLNPQKLYDAKVRSASSVGANNPPEVDLPSWWYSQRVHVRGDIDKAFNVEKILSHERQKLESLAGPKTRDPNKERGIWAERKLDGAAPGAGLGAEVKAKL</sequence>
<feature type="domain" description="SCP2" evidence="2">
    <location>
        <begin position="53"/>
        <end position="129"/>
    </location>
</feature>
<evidence type="ECO:0000313" key="3">
    <source>
        <dbReference type="EMBL" id="CEQ41142.1"/>
    </source>
</evidence>
<dbReference type="SUPFAM" id="SSF55718">
    <property type="entry name" value="SCP-like"/>
    <property type="match status" value="1"/>
</dbReference>
<keyword evidence="4" id="KW-1185">Reference proteome</keyword>